<dbReference type="AlphaFoldDB" id="A0AAV0ZSY6"/>
<dbReference type="EMBL" id="OX451737">
    <property type="protein sequence ID" value="CAI8600072.1"/>
    <property type="molecule type" value="Genomic_DNA"/>
</dbReference>
<gene>
    <name evidence="1" type="ORF">VFH_II205040</name>
</gene>
<reference evidence="1 2" key="1">
    <citation type="submission" date="2023-01" db="EMBL/GenBank/DDBJ databases">
        <authorList>
            <person name="Kreplak J."/>
        </authorList>
    </citation>
    <scope>NUCLEOTIDE SEQUENCE [LARGE SCALE GENOMIC DNA]</scope>
</reference>
<evidence type="ECO:0000313" key="1">
    <source>
        <dbReference type="EMBL" id="CAI8600072.1"/>
    </source>
</evidence>
<evidence type="ECO:0000313" key="2">
    <source>
        <dbReference type="Proteomes" id="UP001157006"/>
    </source>
</evidence>
<sequence length="149" mass="17925">MEKTITQFMKMTCRNFEVIKVRFTYIYKQSYQASTQNNRHSQRKTLRSLSSIYNNLFFISFFILKGKVNKKTYSRKHIIWANHYVYLNKFKNKREKGVSAVALLKDKDGLVDGNHSSREPRKKIMKSNQVSIIFHYFKEESWAKHVHDY</sequence>
<organism evidence="1 2">
    <name type="scientific">Vicia faba</name>
    <name type="common">Broad bean</name>
    <name type="synonym">Faba vulgaris</name>
    <dbReference type="NCBI Taxonomy" id="3906"/>
    <lineage>
        <taxon>Eukaryota</taxon>
        <taxon>Viridiplantae</taxon>
        <taxon>Streptophyta</taxon>
        <taxon>Embryophyta</taxon>
        <taxon>Tracheophyta</taxon>
        <taxon>Spermatophyta</taxon>
        <taxon>Magnoliopsida</taxon>
        <taxon>eudicotyledons</taxon>
        <taxon>Gunneridae</taxon>
        <taxon>Pentapetalae</taxon>
        <taxon>rosids</taxon>
        <taxon>fabids</taxon>
        <taxon>Fabales</taxon>
        <taxon>Fabaceae</taxon>
        <taxon>Papilionoideae</taxon>
        <taxon>50 kb inversion clade</taxon>
        <taxon>NPAAA clade</taxon>
        <taxon>Hologalegina</taxon>
        <taxon>IRL clade</taxon>
        <taxon>Fabeae</taxon>
        <taxon>Vicia</taxon>
    </lineage>
</organism>
<protein>
    <submittedName>
        <fullName evidence="1">Uncharacterized protein</fullName>
    </submittedName>
</protein>
<keyword evidence="2" id="KW-1185">Reference proteome</keyword>
<accession>A0AAV0ZSY6</accession>
<name>A0AAV0ZSY6_VICFA</name>
<proteinExistence type="predicted"/>
<dbReference type="Proteomes" id="UP001157006">
    <property type="component" value="Chromosome 2"/>
</dbReference>